<evidence type="ECO:0000313" key="3">
    <source>
        <dbReference type="Proteomes" id="UP000004947"/>
    </source>
</evidence>
<keyword evidence="1" id="KW-0472">Membrane</keyword>
<comment type="caution">
    <text evidence="2">The sequence shown here is derived from an EMBL/GenBank/DDBJ whole genome shotgun (WGS) entry which is preliminary data.</text>
</comment>
<keyword evidence="1" id="KW-1133">Transmembrane helix</keyword>
<dbReference type="Proteomes" id="UP000004947">
    <property type="component" value="Unassembled WGS sequence"/>
</dbReference>
<name>A6DU05_9BACT</name>
<feature type="transmembrane region" description="Helical" evidence="1">
    <location>
        <begin position="67"/>
        <end position="83"/>
    </location>
</feature>
<organism evidence="2 3">
    <name type="scientific">Lentisphaera araneosa HTCC2155</name>
    <dbReference type="NCBI Taxonomy" id="313628"/>
    <lineage>
        <taxon>Bacteria</taxon>
        <taxon>Pseudomonadati</taxon>
        <taxon>Lentisphaerota</taxon>
        <taxon>Lentisphaeria</taxon>
        <taxon>Lentisphaerales</taxon>
        <taxon>Lentisphaeraceae</taxon>
        <taxon>Lentisphaera</taxon>
    </lineage>
</organism>
<keyword evidence="3" id="KW-1185">Reference proteome</keyword>
<dbReference type="AlphaFoldDB" id="A6DU05"/>
<accession>A6DU05</accession>
<evidence type="ECO:0000256" key="1">
    <source>
        <dbReference type="SAM" id="Phobius"/>
    </source>
</evidence>
<gene>
    <name evidence="2" type="ORF">LNTAR_13402</name>
</gene>
<proteinExistence type="predicted"/>
<keyword evidence="1" id="KW-0812">Transmembrane</keyword>
<feature type="transmembrane region" description="Helical" evidence="1">
    <location>
        <begin position="33"/>
        <end position="52"/>
    </location>
</feature>
<sequence length="139" mass="16361">MELDRAKNKLIRLPMISEIEFLRNQNQKARNKAIIHFKLIVFCIVFLTFVILNQGKYLGANSTNNDRILLGLWLLYPVYLFIFKKMTLKRFQLFCESCKGNIELKSTYRKSEDLSHLERETCSSCQAGLSLDKMDFQKK</sequence>
<reference evidence="2 3" key="1">
    <citation type="journal article" date="2010" name="J. Bacteriol.">
        <title>Genome sequence of Lentisphaera araneosa HTCC2155T, the type species of the order Lentisphaerales in the phylum Lentisphaerae.</title>
        <authorList>
            <person name="Thrash J.C."/>
            <person name="Cho J.C."/>
            <person name="Vergin K.L."/>
            <person name="Morris R.M."/>
            <person name="Giovannoni S.J."/>
        </authorList>
    </citation>
    <scope>NUCLEOTIDE SEQUENCE [LARGE SCALE GENOMIC DNA]</scope>
    <source>
        <strain evidence="2 3">HTCC2155</strain>
    </source>
</reference>
<evidence type="ECO:0000313" key="2">
    <source>
        <dbReference type="EMBL" id="EDM24871.1"/>
    </source>
</evidence>
<dbReference type="EMBL" id="ABCK01000044">
    <property type="protein sequence ID" value="EDM24871.1"/>
    <property type="molecule type" value="Genomic_DNA"/>
</dbReference>
<dbReference type="STRING" id="313628.LNTAR_13402"/>
<protein>
    <submittedName>
        <fullName evidence="2">Uncharacterized protein</fullName>
    </submittedName>
</protein>